<dbReference type="OrthoDB" id="1921208at2759"/>
<gene>
    <name evidence="2" type="ORF">HU200_006502</name>
</gene>
<dbReference type="InterPro" id="IPR006045">
    <property type="entry name" value="Cupin_1"/>
</dbReference>
<feature type="domain" description="Cupin type-1" evidence="1">
    <location>
        <begin position="48"/>
        <end position="98"/>
    </location>
</feature>
<dbReference type="SUPFAM" id="SSF51182">
    <property type="entry name" value="RmlC-like cupins"/>
    <property type="match status" value="1"/>
</dbReference>
<comment type="caution">
    <text evidence="2">The sequence shown here is derived from an EMBL/GenBank/DDBJ whole genome shotgun (WGS) entry which is preliminary data.</text>
</comment>
<dbReference type="InterPro" id="IPR011051">
    <property type="entry name" value="RmlC_Cupin_sf"/>
</dbReference>
<reference evidence="2" key="1">
    <citation type="submission" date="2020-07" db="EMBL/GenBank/DDBJ databases">
        <title>Genome sequence and genetic diversity analysis of an under-domesticated orphan crop, white fonio (Digitaria exilis).</title>
        <authorList>
            <person name="Bennetzen J.L."/>
            <person name="Chen S."/>
            <person name="Ma X."/>
            <person name="Wang X."/>
            <person name="Yssel A.E.J."/>
            <person name="Chaluvadi S.R."/>
            <person name="Johnson M."/>
            <person name="Gangashetty P."/>
            <person name="Hamidou F."/>
            <person name="Sanogo M.D."/>
            <person name="Zwaenepoel A."/>
            <person name="Wallace J."/>
            <person name="Van De Peer Y."/>
            <person name="Van Deynze A."/>
        </authorList>
    </citation>
    <scope>NUCLEOTIDE SEQUENCE</scope>
    <source>
        <tissue evidence="2">Leaves</tissue>
    </source>
</reference>
<dbReference type="AlphaFoldDB" id="A0A835FNY1"/>
<proteinExistence type="predicted"/>
<name>A0A835FNY1_9POAL</name>
<evidence type="ECO:0000313" key="2">
    <source>
        <dbReference type="EMBL" id="KAF8769470.1"/>
    </source>
</evidence>
<dbReference type="PANTHER" id="PTHR31238">
    <property type="entry name" value="GERMIN-LIKE PROTEIN SUBFAMILY 3 MEMBER 3"/>
    <property type="match status" value="1"/>
</dbReference>
<dbReference type="EMBL" id="JACEFO010000440">
    <property type="protein sequence ID" value="KAF8769470.1"/>
    <property type="molecule type" value="Genomic_DNA"/>
</dbReference>
<organism evidence="2 3">
    <name type="scientific">Digitaria exilis</name>
    <dbReference type="NCBI Taxonomy" id="1010633"/>
    <lineage>
        <taxon>Eukaryota</taxon>
        <taxon>Viridiplantae</taxon>
        <taxon>Streptophyta</taxon>
        <taxon>Embryophyta</taxon>
        <taxon>Tracheophyta</taxon>
        <taxon>Spermatophyta</taxon>
        <taxon>Magnoliopsida</taxon>
        <taxon>Liliopsida</taxon>
        <taxon>Poales</taxon>
        <taxon>Poaceae</taxon>
        <taxon>PACMAD clade</taxon>
        <taxon>Panicoideae</taxon>
        <taxon>Panicodae</taxon>
        <taxon>Paniceae</taxon>
        <taxon>Anthephorinae</taxon>
        <taxon>Digitaria</taxon>
    </lineage>
</organism>
<evidence type="ECO:0000313" key="3">
    <source>
        <dbReference type="Proteomes" id="UP000636709"/>
    </source>
</evidence>
<dbReference type="Gene3D" id="2.60.120.10">
    <property type="entry name" value="Jelly Rolls"/>
    <property type="match status" value="1"/>
</dbReference>
<protein>
    <recommendedName>
        <fullName evidence="1">Cupin type-1 domain-containing protein</fullName>
    </recommendedName>
</protein>
<evidence type="ECO:0000259" key="1">
    <source>
        <dbReference type="Pfam" id="PF00190"/>
    </source>
</evidence>
<dbReference type="InterPro" id="IPR014710">
    <property type="entry name" value="RmlC-like_jellyroll"/>
</dbReference>
<accession>A0A835FNY1</accession>
<sequence length="99" mass="10598">MPIERVWWEQRLGDGSGKSCMVLVDQGTAGYPCKLQAGVTADDFYYRGLNTTGPTIDPFSIRLSSAFVTRFPGVNGLDISAARVDFAPGGVVPLHSHPG</sequence>
<dbReference type="Proteomes" id="UP000636709">
    <property type="component" value="Unassembled WGS sequence"/>
</dbReference>
<dbReference type="Pfam" id="PF00190">
    <property type="entry name" value="Cupin_1"/>
    <property type="match status" value="1"/>
</dbReference>
<keyword evidence="3" id="KW-1185">Reference proteome</keyword>